<dbReference type="Pfam" id="PF02129">
    <property type="entry name" value="Peptidase_S15"/>
    <property type="match status" value="1"/>
</dbReference>
<dbReference type="InterPro" id="IPR000383">
    <property type="entry name" value="Xaa-Pro-like_dom"/>
</dbReference>
<dbReference type="InterPro" id="IPR029058">
    <property type="entry name" value="AB_hydrolase_fold"/>
</dbReference>
<dbReference type="Gene3D" id="1.10.3020.20">
    <property type="match status" value="1"/>
</dbReference>
<dbReference type="SUPFAM" id="SSF49785">
    <property type="entry name" value="Galactose-binding domain-like"/>
    <property type="match status" value="1"/>
</dbReference>
<sequence>MLTQAHNIETTDLKSYSYVFRQNVSVGLSNGGQIRCNIYLPKTGTANERYPVLVTYGPYGKDIPYEQFDAASFADLNPDHKSEHAAWETPFPDYWTSHGYVVIRADEVGTGQSPGRLDIFSVATVDSFCELVEWAAIQEWSTGKIGLLGISYYAATQWQVAARNPNGLAAIVPWEGFGDHYRDFSRHGGIFSNNFFNLWFERQVKSVQYGLPGRASRNRGPDTVDGNLTEEELKTNAANIFDQLQSQRFRDNERHASVNFNFEDIQCRELGGYLLHLRGNVEGYTWASSEFKYLRFITGRHDLPFYYPGEVEIQRSFLDAFLKGEDRIGWSRKGAVPPVDLVLRKGDVGYNDPDAEALYPRRQENEWPIARTLYTPFFLNPDQSLTESKPSPNTIKIAYRALGSVSKPQTVSFHTQPFQSQMEITGHIVAHLNVSMTQDSWGSVPSDIDLFVTLRHLSSDGKEILYTGTIGDPIPVTKGFLRMSLRKVNKEHPRHRPYLPHRDYLSSDVQPVLPNEVYAADVELLPTNVVVQQGETLVFEVSSGDTPGVGLFEHCDPVDRSPQQFAGTNFIHFGPQYINTVTLPIIPPNP</sequence>
<dbReference type="SMART" id="SM00939">
    <property type="entry name" value="PepX_C"/>
    <property type="match status" value="1"/>
</dbReference>
<dbReference type="GO" id="GO:0008239">
    <property type="term" value="F:dipeptidyl-peptidase activity"/>
    <property type="evidence" value="ECO:0007669"/>
    <property type="project" value="InterPro"/>
</dbReference>
<dbReference type="RefSeq" id="XP_056475605.1">
    <property type="nucleotide sequence ID" value="XM_056619446.1"/>
</dbReference>
<dbReference type="Proteomes" id="UP001149074">
    <property type="component" value="Unassembled WGS sequence"/>
</dbReference>
<dbReference type="Pfam" id="PF08530">
    <property type="entry name" value="PepX_C"/>
    <property type="match status" value="1"/>
</dbReference>
<evidence type="ECO:0000313" key="3">
    <source>
        <dbReference type="EMBL" id="KAJ5099952.1"/>
    </source>
</evidence>
<dbReference type="PANTHER" id="PTHR43056">
    <property type="entry name" value="PEPTIDASE S9 PROLYL OLIGOPEPTIDASE"/>
    <property type="match status" value="1"/>
</dbReference>
<keyword evidence="4" id="KW-1185">Reference proteome</keyword>
<evidence type="ECO:0000256" key="1">
    <source>
        <dbReference type="ARBA" id="ARBA00022801"/>
    </source>
</evidence>
<reference evidence="3" key="1">
    <citation type="submission" date="2022-11" db="EMBL/GenBank/DDBJ databases">
        <authorList>
            <person name="Petersen C."/>
        </authorList>
    </citation>
    <scope>NUCLEOTIDE SEQUENCE</scope>
    <source>
        <strain evidence="3">IBT 30761</strain>
    </source>
</reference>
<organism evidence="3 4">
    <name type="scientific">Penicillium argentinense</name>
    <dbReference type="NCBI Taxonomy" id="1131581"/>
    <lineage>
        <taxon>Eukaryota</taxon>
        <taxon>Fungi</taxon>
        <taxon>Dikarya</taxon>
        <taxon>Ascomycota</taxon>
        <taxon>Pezizomycotina</taxon>
        <taxon>Eurotiomycetes</taxon>
        <taxon>Eurotiomycetidae</taxon>
        <taxon>Eurotiales</taxon>
        <taxon>Aspergillaceae</taxon>
        <taxon>Penicillium</taxon>
    </lineage>
</organism>
<evidence type="ECO:0000259" key="2">
    <source>
        <dbReference type="SMART" id="SM00939"/>
    </source>
</evidence>
<dbReference type="InterPro" id="IPR005674">
    <property type="entry name" value="CocE/Ser_esterase"/>
</dbReference>
<protein>
    <recommendedName>
        <fullName evidence="2">Xaa-Pro dipeptidyl-peptidase C-terminal domain-containing protein</fullName>
    </recommendedName>
</protein>
<dbReference type="SUPFAM" id="SSF53474">
    <property type="entry name" value="alpha/beta-Hydrolases"/>
    <property type="match status" value="1"/>
</dbReference>
<dbReference type="EMBL" id="JAPQKI010000005">
    <property type="protein sequence ID" value="KAJ5099952.1"/>
    <property type="molecule type" value="Genomic_DNA"/>
</dbReference>
<dbReference type="Gene3D" id="3.40.50.1820">
    <property type="entry name" value="alpha/beta hydrolase"/>
    <property type="match status" value="1"/>
</dbReference>
<dbReference type="AlphaFoldDB" id="A0A9W9FH86"/>
<dbReference type="OrthoDB" id="416441at2759"/>
<dbReference type="GeneID" id="81358425"/>
<evidence type="ECO:0000313" key="4">
    <source>
        <dbReference type="Proteomes" id="UP001149074"/>
    </source>
</evidence>
<dbReference type="InterPro" id="IPR013736">
    <property type="entry name" value="Xaa-Pro_dipept_C"/>
</dbReference>
<dbReference type="GO" id="GO:0017000">
    <property type="term" value="P:antibiotic biosynthetic process"/>
    <property type="evidence" value="ECO:0007669"/>
    <property type="project" value="UniProtKB-ARBA"/>
</dbReference>
<dbReference type="PANTHER" id="PTHR43056:SF10">
    <property type="entry name" value="COCE_NOND FAMILY, PUTATIVE (AFU_ORTHOLOGUE AFUA_7G00600)-RELATED"/>
    <property type="match status" value="1"/>
</dbReference>
<comment type="caution">
    <text evidence="3">The sequence shown here is derived from an EMBL/GenBank/DDBJ whole genome shotgun (WGS) entry which is preliminary data.</text>
</comment>
<keyword evidence="1" id="KW-0378">Hydrolase</keyword>
<name>A0A9W9FH86_9EURO</name>
<feature type="domain" description="Xaa-Pro dipeptidyl-peptidase C-terminal" evidence="2">
    <location>
        <begin position="315"/>
        <end position="582"/>
    </location>
</feature>
<accession>A0A9W9FH86</accession>
<proteinExistence type="predicted"/>
<reference evidence="3" key="2">
    <citation type="journal article" date="2023" name="IMA Fungus">
        <title>Comparative genomic study of the Penicillium genus elucidates a diverse pangenome and 15 lateral gene transfer events.</title>
        <authorList>
            <person name="Petersen C."/>
            <person name="Sorensen T."/>
            <person name="Nielsen M.R."/>
            <person name="Sondergaard T.E."/>
            <person name="Sorensen J.L."/>
            <person name="Fitzpatrick D.A."/>
            <person name="Frisvad J.C."/>
            <person name="Nielsen K.L."/>
        </authorList>
    </citation>
    <scope>NUCLEOTIDE SEQUENCE</scope>
    <source>
        <strain evidence="3">IBT 30761</strain>
    </source>
</reference>
<dbReference type="NCBIfam" id="TIGR00976">
    <property type="entry name" value="CocE_NonD"/>
    <property type="match status" value="1"/>
</dbReference>
<gene>
    <name evidence="3" type="ORF">N7532_006953</name>
</gene>
<dbReference type="InterPro" id="IPR008979">
    <property type="entry name" value="Galactose-bd-like_sf"/>
</dbReference>
<dbReference type="InterPro" id="IPR050585">
    <property type="entry name" value="Xaa-Pro_dipeptidyl-ppase/CocE"/>
</dbReference>
<dbReference type="GO" id="GO:0072330">
    <property type="term" value="P:monocarboxylic acid biosynthetic process"/>
    <property type="evidence" value="ECO:0007669"/>
    <property type="project" value="UniProtKB-ARBA"/>
</dbReference>
<dbReference type="Gene3D" id="2.60.120.260">
    <property type="entry name" value="Galactose-binding domain-like"/>
    <property type="match status" value="1"/>
</dbReference>